<feature type="domain" description="ABM" evidence="1">
    <location>
        <begin position="7"/>
        <end position="61"/>
    </location>
</feature>
<dbReference type="Gene3D" id="3.30.70.100">
    <property type="match status" value="1"/>
</dbReference>
<dbReference type="SUPFAM" id="SSF54909">
    <property type="entry name" value="Dimeric alpha+beta barrel"/>
    <property type="match status" value="1"/>
</dbReference>
<dbReference type="Proteomes" id="UP000655523">
    <property type="component" value="Unassembled WGS sequence"/>
</dbReference>
<dbReference type="Pfam" id="PF03992">
    <property type="entry name" value="ABM"/>
    <property type="match status" value="1"/>
</dbReference>
<reference evidence="2 3" key="1">
    <citation type="submission" date="2019-11" db="EMBL/GenBank/DDBJ databases">
        <title>Metabolism of dissolved organic matter in forest soils.</title>
        <authorList>
            <person name="Cyle K.T."/>
            <person name="Wilhelm R.C."/>
            <person name="Martinez C.E."/>
        </authorList>
    </citation>
    <scope>NUCLEOTIDE SEQUENCE [LARGE SCALE GENOMIC DNA]</scope>
    <source>
        <strain evidence="2 3">5N</strain>
    </source>
</reference>
<accession>A0A972SJT2</accession>
<keyword evidence="2" id="KW-0503">Monooxygenase</keyword>
<evidence type="ECO:0000313" key="3">
    <source>
        <dbReference type="Proteomes" id="UP000655523"/>
    </source>
</evidence>
<evidence type="ECO:0000313" key="2">
    <source>
        <dbReference type="EMBL" id="NPT53835.1"/>
    </source>
</evidence>
<organism evidence="2 3">
    <name type="scientific">Paraburkholderia elongata</name>
    <dbReference type="NCBI Taxonomy" id="2675747"/>
    <lineage>
        <taxon>Bacteria</taxon>
        <taxon>Pseudomonadati</taxon>
        <taxon>Pseudomonadota</taxon>
        <taxon>Betaproteobacteria</taxon>
        <taxon>Burkholderiales</taxon>
        <taxon>Burkholderiaceae</taxon>
        <taxon>Paraburkholderia</taxon>
    </lineage>
</organism>
<dbReference type="EMBL" id="WOEZ01000020">
    <property type="protein sequence ID" value="NPT53835.1"/>
    <property type="molecule type" value="Genomic_DNA"/>
</dbReference>
<dbReference type="InterPro" id="IPR007138">
    <property type="entry name" value="ABM_dom"/>
</dbReference>
<dbReference type="AlphaFoldDB" id="A0A972SJT2"/>
<comment type="caution">
    <text evidence="2">The sequence shown here is derived from an EMBL/GenBank/DDBJ whole genome shotgun (WGS) entry which is preliminary data.</text>
</comment>
<keyword evidence="2" id="KW-0560">Oxidoreductase</keyword>
<dbReference type="InterPro" id="IPR011008">
    <property type="entry name" value="Dimeric_a/b-barrel"/>
</dbReference>
<proteinExistence type="predicted"/>
<dbReference type="GO" id="GO:0004497">
    <property type="term" value="F:monooxygenase activity"/>
    <property type="evidence" value="ECO:0007669"/>
    <property type="project" value="UniProtKB-KW"/>
</dbReference>
<keyword evidence="3" id="KW-1185">Reference proteome</keyword>
<protein>
    <submittedName>
        <fullName evidence="2">Antibiotic biosynthesis monooxygenase</fullName>
    </submittedName>
</protein>
<name>A0A972SJT2_9BURK</name>
<gene>
    <name evidence="2" type="ORF">GNZ13_04210</name>
</gene>
<evidence type="ECO:0000259" key="1">
    <source>
        <dbReference type="Pfam" id="PF03992"/>
    </source>
</evidence>
<sequence>MEMKDGFAAVVHLKIKPEKLDRIKALVADVGDAMSAEKEFVHAWVHHSKDDPTSLVIYEAWSCDIDYFMKNLFTKSYRKTYEAEISRALREERNIEVLDYVQSYPGRRES</sequence>